<dbReference type="Pfam" id="PF00270">
    <property type="entry name" value="DEAD"/>
    <property type="match status" value="1"/>
</dbReference>
<dbReference type="InterPro" id="IPR001650">
    <property type="entry name" value="Helicase_C-like"/>
</dbReference>
<accession>A0ABQ7HZV1</accession>
<feature type="short sequence motif" description="Q motif" evidence="6">
    <location>
        <begin position="77"/>
        <end position="105"/>
    </location>
</feature>
<evidence type="ECO:0000256" key="2">
    <source>
        <dbReference type="ARBA" id="ARBA00022741"/>
    </source>
</evidence>
<evidence type="ECO:0000256" key="4">
    <source>
        <dbReference type="ARBA" id="ARBA00022806"/>
    </source>
</evidence>
<feature type="domain" description="Helicase ATP-binding" evidence="9">
    <location>
        <begin position="108"/>
        <end position="283"/>
    </location>
</feature>
<sequence length="489" mass="55567">MRSYDRNNGRRDRENNNGWSSRQSAPIRREENPPVLFKKNFYVESDEVKAMSPQQVEQFRTENRMKIIGTNIPKPITNFNQIGLSKDVLNDFRKNKFEKPTPIQAQGWPMALCGRDMVGVAQTGSGKTLSFVLPALIHAKDQAPLRNGDGPIVLILAPTRELVLQIKEVAEVYCRHFGMKCTAVYGGVPSYNQKNDLRRGVEVCVATPGRLIDLHDQGACPLGRVTFLVLDEADRMLDMGFEPQLRKIIPKTNDDRQTLMWSATWPKEVRDLAQSYMNDFIQVQIGDNELTSNANIKQTTVVCEDRDKRQKLIEALEKFCGVRGEIRRIIIFSNTKRNCDNLEFFLKERGYSAIAIHGDKAQNARDRIISDFKSGYKNILIATDVAARGLDVKDVKVVINYDFPGNCEDYVHRIGRTARGSCKEGASLTFFTYNDRNNAREFIKLLTSANQEVPKELREMAPSDGHGRRISRYGGYSSGPRRGGEHKRW</sequence>
<feature type="region of interest" description="Disordered" evidence="8">
    <location>
        <begin position="458"/>
        <end position="489"/>
    </location>
</feature>
<dbReference type="InterPro" id="IPR000629">
    <property type="entry name" value="RNA-helicase_DEAD-box_CS"/>
</dbReference>
<dbReference type="PROSITE" id="PS51195">
    <property type="entry name" value="Q_MOTIF"/>
    <property type="match status" value="1"/>
</dbReference>
<feature type="domain" description="DEAD-box RNA helicase Q" evidence="11">
    <location>
        <begin position="77"/>
        <end position="105"/>
    </location>
</feature>
<comment type="similarity">
    <text evidence="7">Belongs to the DEAD box helicase family.</text>
</comment>
<dbReference type="EC" id="3.6.4.13" evidence="1"/>
<feature type="compositionally biased region" description="Basic and acidic residues" evidence="8">
    <location>
        <begin position="458"/>
        <end position="467"/>
    </location>
</feature>
<protein>
    <recommendedName>
        <fullName evidence="1">RNA helicase</fullName>
        <ecNumber evidence="1">3.6.4.13</ecNumber>
    </recommendedName>
</protein>
<evidence type="ECO:0000256" key="6">
    <source>
        <dbReference type="PROSITE-ProRule" id="PRU00552"/>
    </source>
</evidence>
<evidence type="ECO:0000256" key="8">
    <source>
        <dbReference type="SAM" id="MobiDB-lite"/>
    </source>
</evidence>
<evidence type="ECO:0000313" key="13">
    <source>
        <dbReference type="Proteomes" id="UP001516464"/>
    </source>
</evidence>
<evidence type="ECO:0000256" key="5">
    <source>
        <dbReference type="ARBA" id="ARBA00022840"/>
    </source>
</evidence>
<evidence type="ECO:0000256" key="1">
    <source>
        <dbReference type="ARBA" id="ARBA00012552"/>
    </source>
</evidence>
<keyword evidence="13" id="KW-1185">Reference proteome</keyword>
<dbReference type="InterPro" id="IPR027417">
    <property type="entry name" value="P-loop_NTPase"/>
</dbReference>
<dbReference type="PANTHER" id="PTHR47958">
    <property type="entry name" value="ATP-DEPENDENT RNA HELICASE DBP3"/>
    <property type="match status" value="1"/>
</dbReference>
<dbReference type="SMART" id="SM00487">
    <property type="entry name" value="DEXDc"/>
    <property type="match status" value="1"/>
</dbReference>
<dbReference type="InterPro" id="IPR014001">
    <property type="entry name" value="Helicase_ATP-bd"/>
</dbReference>
<proteinExistence type="inferred from homology"/>
<dbReference type="CDD" id="cd18787">
    <property type="entry name" value="SF2_C_DEAD"/>
    <property type="match status" value="1"/>
</dbReference>
<evidence type="ECO:0000259" key="11">
    <source>
        <dbReference type="PROSITE" id="PS51195"/>
    </source>
</evidence>
<keyword evidence="2 7" id="KW-0547">Nucleotide-binding</keyword>
<dbReference type="CDD" id="cd17966">
    <property type="entry name" value="DEADc_DDX5_DDX17"/>
    <property type="match status" value="1"/>
</dbReference>
<evidence type="ECO:0000313" key="12">
    <source>
        <dbReference type="EMBL" id="KAF7683727.1"/>
    </source>
</evidence>
<dbReference type="PROSITE" id="PS51194">
    <property type="entry name" value="HELICASE_CTER"/>
    <property type="match status" value="1"/>
</dbReference>
<feature type="domain" description="Helicase C-terminal" evidence="10">
    <location>
        <begin position="307"/>
        <end position="461"/>
    </location>
</feature>
<dbReference type="SUPFAM" id="SSF52540">
    <property type="entry name" value="P-loop containing nucleoside triphosphate hydrolases"/>
    <property type="match status" value="1"/>
</dbReference>
<comment type="caution">
    <text evidence="12">The sequence shown here is derived from an EMBL/GenBank/DDBJ whole genome shotgun (WGS) entry which is preliminary data.</text>
</comment>
<dbReference type="PROSITE" id="PS00039">
    <property type="entry name" value="DEAD_ATP_HELICASE"/>
    <property type="match status" value="1"/>
</dbReference>
<evidence type="ECO:0000256" key="3">
    <source>
        <dbReference type="ARBA" id="ARBA00022801"/>
    </source>
</evidence>
<dbReference type="Pfam" id="PF00271">
    <property type="entry name" value="Helicase_C"/>
    <property type="match status" value="1"/>
</dbReference>
<dbReference type="Gene3D" id="3.40.50.300">
    <property type="entry name" value="P-loop containing nucleotide triphosphate hydrolases"/>
    <property type="match status" value="2"/>
</dbReference>
<keyword evidence="5 7" id="KW-0067">ATP-binding</keyword>
<dbReference type="InterPro" id="IPR014014">
    <property type="entry name" value="RNA_helicase_DEAD_Q_motif"/>
</dbReference>
<evidence type="ECO:0000259" key="9">
    <source>
        <dbReference type="PROSITE" id="PS51192"/>
    </source>
</evidence>
<dbReference type="InterPro" id="IPR011545">
    <property type="entry name" value="DEAD/DEAH_box_helicase_dom"/>
</dbReference>
<reference evidence="12 13" key="1">
    <citation type="submission" date="2019-01" db="EMBL/GenBank/DDBJ databases">
        <title>Genomes sequencing and comparative genomics of infectious freshwater microsporidia, Cucumispora dikerogammari and Thelohania contejeani.</title>
        <authorList>
            <person name="Cormier A."/>
            <person name="Giraud I."/>
            <person name="Wattier R."/>
            <person name="Teixeira M."/>
            <person name="Grandjean F."/>
            <person name="Rigaud T."/>
            <person name="Cordaux R."/>
        </authorList>
    </citation>
    <scope>NUCLEOTIDE SEQUENCE [LARGE SCALE GENOMIC DNA]</scope>
    <source>
        <strain evidence="12">T1</strain>
        <tissue evidence="12">Spores</tissue>
    </source>
</reference>
<gene>
    <name evidence="12" type="primary">DBP2</name>
    <name evidence="12" type="ORF">TCON_1075</name>
</gene>
<feature type="region of interest" description="Disordered" evidence="8">
    <location>
        <begin position="1"/>
        <end position="31"/>
    </location>
</feature>
<name>A0ABQ7HZV1_9MICR</name>
<dbReference type="PROSITE" id="PS51192">
    <property type="entry name" value="HELICASE_ATP_BIND_1"/>
    <property type="match status" value="1"/>
</dbReference>
<feature type="compositionally biased region" description="Basic and acidic residues" evidence="8">
    <location>
        <begin position="1"/>
        <end position="15"/>
    </location>
</feature>
<evidence type="ECO:0000256" key="7">
    <source>
        <dbReference type="RuleBase" id="RU000492"/>
    </source>
</evidence>
<keyword evidence="3 7" id="KW-0378">Hydrolase</keyword>
<dbReference type="GO" id="GO:0004386">
    <property type="term" value="F:helicase activity"/>
    <property type="evidence" value="ECO:0007669"/>
    <property type="project" value="UniProtKB-KW"/>
</dbReference>
<dbReference type="Proteomes" id="UP001516464">
    <property type="component" value="Unassembled WGS sequence"/>
</dbReference>
<organism evidence="12 13">
    <name type="scientific">Astathelohania contejeani</name>
    <dbReference type="NCBI Taxonomy" id="164912"/>
    <lineage>
        <taxon>Eukaryota</taxon>
        <taxon>Fungi</taxon>
        <taxon>Fungi incertae sedis</taxon>
        <taxon>Microsporidia</taxon>
        <taxon>Astathelohaniidae</taxon>
        <taxon>Astathelohania</taxon>
    </lineage>
</organism>
<keyword evidence="4 7" id="KW-0347">Helicase</keyword>
<dbReference type="SMART" id="SM00490">
    <property type="entry name" value="HELICc"/>
    <property type="match status" value="1"/>
</dbReference>
<dbReference type="EMBL" id="SBIQ01000058">
    <property type="protein sequence ID" value="KAF7683727.1"/>
    <property type="molecule type" value="Genomic_DNA"/>
</dbReference>
<evidence type="ECO:0000259" key="10">
    <source>
        <dbReference type="PROSITE" id="PS51194"/>
    </source>
</evidence>